<dbReference type="InterPro" id="IPR049278">
    <property type="entry name" value="MS_channel_C"/>
</dbReference>
<feature type="transmembrane region" description="Helical" evidence="9">
    <location>
        <begin position="765"/>
        <end position="782"/>
    </location>
</feature>
<reference evidence="16" key="1">
    <citation type="journal article" date="2019" name="Int. J. Syst. Evol. Microbiol.">
        <title>The Global Catalogue of Microorganisms (GCM) 10K type strain sequencing project: providing services to taxonomists for standard genome sequencing and annotation.</title>
        <authorList>
            <consortium name="The Broad Institute Genomics Platform"/>
            <consortium name="The Broad Institute Genome Sequencing Center for Infectious Disease"/>
            <person name="Wu L."/>
            <person name="Ma J."/>
        </authorList>
    </citation>
    <scope>NUCLEOTIDE SEQUENCE [LARGE SCALE GENOMIC DNA]</scope>
    <source>
        <strain evidence="16">JCM 17805</strain>
    </source>
</reference>
<feature type="coiled-coil region" evidence="7">
    <location>
        <begin position="111"/>
        <end position="145"/>
    </location>
</feature>
<evidence type="ECO:0000256" key="8">
    <source>
        <dbReference type="SAM" id="MobiDB-lite"/>
    </source>
</evidence>
<feature type="compositionally biased region" description="Polar residues" evidence="8">
    <location>
        <begin position="1"/>
        <end position="17"/>
    </location>
</feature>
<dbReference type="NCBIfam" id="NF008438">
    <property type="entry name" value="PRK11281.1"/>
    <property type="match status" value="1"/>
</dbReference>
<dbReference type="InterPro" id="IPR006686">
    <property type="entry name" value="MscS_channel_CS"/>
</dbReference>
<evidence type="ECO:0000259" key="10">
    <source>
        <dbReference type="Pfam" id="PF00924"/>
    </source>
</evidence>
<feature type="coiled-coil region" evidence="7">
    <location>
        <begin position="219"/>
        <end position="246"/>
    </location>
</feature>
<evidence type="ECO:0000259" key="11">
    <source>
        <dbReference type="Pfam" id="PF12794"/>
    </source>
</evidence>
<feature type="domain" description="Mechanosensitive ion channel MscS C-terminal" evidence="13">
    <location>
        <begin position="969"/>
        <end position="1052"/>
    </location>
</feature>
<feature type="domain" description="Mechanosensitive ion channel MscS" evidence="10">
    <location>
        <begin position="896"/>
        <end position="961"/>
    </location>
</feature>
<dbReference type="InterPro" id="IPR049142">
    <property type="entry name" value="MS_channel_1st"/>
</dbReference>
<dbReference type="InterPro" id="IPR011066">
    <property type="entry name" value="MscS_channel_C_sf"/>
</dbReference>
<keyword evidence="4 9" id="KW-0812">Transmembrane</keyword>
<evidence type="ECO:0000313" key="16">
    <source>
        <dbReference type="Proteomes" id="UP001500604"/>
    </source>
</evidence>
<keyword evidence="16" id="KW-1185">Reference proteome</keyword>
<evidence type="ECO:0000259" key="14">
    <source>
        <dbReference type="Pfam" id="PF21088"/>
    </source>
</evidence>
<feature type="transmembrane region" description="Helical" evidence="9">
    <location>
        <begin position="854"/>
        <end position="875"/>
    </location>
</feature>
<feature type="coiled-coil region" evidence="7">
    <location>
        <begin position="273"/>
        <end position="317"/>
    </location>
</feature>
<proteinExistence type="inferred from homology"/>
<dbReference type="InterPro" id="IPR052702">
    <property type="entry name" value="MscS-like_channel"/>
</dbReference>
<dbReference type="Pfam" id="PF12794">
    <property type="entry name" value="MscS_TM"/>
    <property type="match status" value="1"/>
</dbReference>
<dbReference type="InterPro" id="IPR006685">
    <property type="entry name" value="MscS_channel_2nd"/>
</dbReference>
<dbReference type="PANTHER" id="PTHR30347:SF1">
    <property type="entry name" value="MECHANOSENSITIVE CHANNEL MSCK"/>
    <property type="match status" value="1"/>
</dbReference>
<comment type="subcellular location">
    <subcellularLocation>
        <location evidence="1">Cell membrane</location>
        <topology evidence="1">Multi-pass membrane protein</topology>
    </subcellularLocation>
</comment>
<feature type="region of interest" description="Disordered" evidence="8">
    <location>
        <begin position="1061"/>
        <end position="1105"/>
    </location>
</feature>
<evidence type="ECO:0000256" key="4">
    <source>
        <dbReference type="ARBA" id="ARBA00022692"/>
    </source>
</evidence>
<dbReference type="Pfam" id="PF12795">
    <property type="entry name" value="MscS_porin"/>
    <property type="match status" value="1"/>
</dbReference>
<feature type="domain" description="Mechanosensitive ion channel MscS porin" evidence="12">
    <location>
        <begin position="35"/>
        <end position="266"/>
    </location>
</feature>
<dbReference type="InterPro" id="IPR025692">
    <property type="entry name" value="MscS_IM_dom1"/>
</dbReference>
<feature type="compositionally biased region" description="Basic and acidic residues" evidence="8">
    <location>
        <begin position="1061"/>
        <end position="1075"/>
    </location>
</feature>
<keyword evidence="5 9" id="KW-1133">Transmembrane helix</keyword>
<feature type="transmembrane region" description="Helical" evidence="9">
    <location>
        <begin position="698"/>
        <end position="719"/>
    </location>
</feature>
<accession>A0ABP8V2E6</accession>
<sequence length="1105" mass="125182">MAMQVMTASAETPTNGIMNLAPPSVRMIRDSMERVQKDPNRSEENRTQLTELYQQTLQYLQESEENSATLASLQKRLLQAPAELIKLKQEQKALQTPTNIELQDDYSRLSLTTLERQLQEGQDQQRTLQQQLSQLNEQITNEQARPDTSQTQIDAIGTQLVLMSDELATLLNKQDQQPFPKTRQQMLLAKQAALQSKSQLLRQEILASSTMLDLITHRRDLVRKQLQILNNQIALMQSEVNRKRRLVTEETIAHISKVTGQDNPLLADQLRLNAGLGQELLQLNDQQSELQQEDNRIKDLQRRMQDLQQTIEQQTAVLENNPLLGKILREQQQALPKLRLYDDIDTTISDIRLKQFSYGEQRQRLSDPQAVITALFLEHQIPTDQQVSLRRAIADQLQTRRDLLDRIQRELGTLLSIAIDLKLNQKQLQQSSLKLVKSLDDQLFWIPTNPPLDTDWLKTIPADIHDQITALNTGNILPALLQGVHKRIPQTIIILAIVMILVIRRNTIQQALTDLSGKVGDVRHDSIWVTPQALFLDALQCAIPPLLITLCGYLISRAGGTYDSLREMGKLLQITGGFWWVLAFATRLHLPGGIAETHFRLPAVFNQKLYQVLNLTRWVMAPLILLVPMREINDVISQLLTMLGCGSLGILLYRLYQQVPSLFGFRFLDSLIWLFLIATPLGLIILILRGYYYTTLVILGHLVISLFVIGVWALLRAVIKRGIYVASRRLAFSRALSRREAMREDREVEIPNLDLETINRQTIRLLNAFMIALLVLLLYWVWQDMITIFSSIEAITITTTGMKSDTWQLGDIMTALLLILVTMVLSRNLPGLLEIAVLSRLQLSQGSGYAISTLLSYSITAIGVLSVLSTLGVSWDKLQWLVAAVGVGLGFGLQEIFANFISGIIILFERPIRIGDTVTIGSLSGTVSRIRIRATTITDWDNKEIVIPNKVFITDQLINWTLSDPETRVVIMVGVAYGSDLAKTRELLLQAADEDPRVLKEPAPSVFFLSFGDSTLNHELRVHVKEMGDRLITLNDLNTRIDTLFREHNIEIAFPQRDIHIRTTEPPSFHEEKTTRFQKRSQTTTASSDDDPGLDIGFSDDAEPI</sequence>
<dbReference type="Gene3D" id="1.10.287.1260">
    <property type="match status" value="1"/>
</dbReference>
<dbReference type="Gene3D" id="3.30.70.100">
    <property type="match status" value="1"/>
</dbReference>
<protein>
    <submittedName>
        <fullName evidence="15">Mechanosensitive channel MscK</fullName>
    </submittedName>
</protein>
<dbReference type="PROSITE" id="PS01246">
    <property type="entry name" value="UPF0003"/>
    <property type="match status" value="1"/>
</dbReference>
<organism evidence="15 16">
    <name type="scientific">Kistimonas scapharcae</name>
    <dbReference type="NCBI Taxonomy" id="1036133"/>
    <lineage>
        <taxon>Bacteria</taxon>
        <taxon>Pseudomonadati</taxon>
        <taxon>Pseudomonadota</taxon>
        <taxon>Gammaproteobacteria</taxon>
        <taxon>Oceanospirillales</taxon>
        <taxon>Endozoicomonadaceae</taxon>
        <taxon>Kistimonas</taxon>
    </lineage>
</organism>
<feature type="domain" description="Mechanosensitive ion channel inner membrane" evidence="11">
    <location>
        <begin position="491"/>
        <end position="797"/>
    </location>
</feature>
<dbReference type="SUPFAM" id="SSF82689">
    <property type="entry name" value="Mechanosensitive channel protein MscS (YggB), C-terminal domain"/>
    <property type="match status" value="1"/>
</dbReference>
<dbReference type="EMBL" id="BAABFL010000363">
    <property type="protein sequence ID" value="GAA4650111.1"/>
    <property type="molecule type" value="Genomic_DNA"/>
</dbReference>
<dbReference type="PANTHER" id="PTHR30347">
    <property type="entry name" value="POTASSIUM CHANNEL RELATED"/>
    <property type="match status" value="1"/>
</dbReference>
<evidence type="ECO:0000256" key="5">
    <source>
        <dbReference type="ARBA" id="ARBA00022989"/>
    </source>
</evidence>
<dbReference type="InterPro" id="IPR010920">
    <property type="entry name" value="LSM_dom_sf"/>
</dbReference>
<dbReference type="SUPFAM" id="SSF50182">
    <property type="entry name" value="Sm-like ribonucleoproteins"/>
    <property type="match status" value="1"/>
</dbReference>
<dbReference type="InterPro" id="IPR024393">
    <property type="entry name" value="MscS_porin"/>
</dbReference>
<keyword evidence="7" id="KW-0175">Coiled coil</keyword>
<feature type="transmembrane region" description="Helical" evidence="9">
    <location>
        <begin position="812"/>
        <end position="833"/>
    </location>
</feature>
<name>A0ABP8V2E6_9GAMM</name>
<feature type="domain" description="Mechanosensitive ion channel transmembrane helices 2/3" evidence="14">
    <location>
        <begin position="853"/>
        <end position="894"/>
    </location>
</feature>
<dbReference type="Pfam" id="PF21082">
    <property type="entry name" value="MS_channel_3rd"/>
    <property type="match status" value="1"/>
</dbReference>
<dbReference type="Proteomes" id="UP001500604">
    <property type="component" value="Unassembled WGS sequence"/>
</dbReference>
<dbReference type="InterPro" id="IPR023408">
    <property type="entry name" value="MscS_beta-dom_sf"/>
</dbReference>
<keyword evidence="3" id="KW-1003">Cell membrane</keyword>
<evidence type="ECO:0000256" key="7">
    <source>
        <dbReference type="SAM" id="Coils"/>
    </source>
</evidence>
<gene>
    <name evidence="15" type="primary">mscK_2</name>
    <name evidence="15" type="ORF">GCM10023116_23940</name>
</gene>
<evidence type="ECO:0000259" key="12">
    <source>
        <dbReference type="Pfam" id="PF12795"/>
    </source>
</evidence>
<evidence type="ECO:0000256" key="9">
    <source>
        <dbReference type="SAM" id="Phobius"/>
    </source>
</evidence>
<comment type="caution">
    <text evidence="15">The sequence shown here is derived from an EMBL/GenBank/DDBJ whole genome shotgun (WGS) entry which is preliminary data.</text>
</comment>
<dbReference type="Pfam" id="PF00924">
    <property type="entry name" value="MS_channel_2nd"/>
    <property type="match status" value="1"/>
</dbReference>
<feature type="region of interest" description="Disordered" evidence="8">
    <location>
        <begin position="1"/>
        <end position="21"/>
    </location>
</feature>
<feature type="compositionally biased region" description="Acidic residues" evidence="8">
    <location>
        <begin position="1088"/>
        <end position="1105"/>
    </location>
</feature>
<comment type="similarity">
    <text evidence="2">Belongs to the MscS (TC 1.A.23) family.</text>
</comment>
<keyword evidence="6 9" id="KW-0472">Membrane</keyword>
<feature type="transmembrane region" description="Helical" evidence="9">
    <location>
        <begin position="668"/>
        <end position="692"/>
    </location>
</feature>
<evidence type="ECO:0000256" key="1">
    <source>
        <dbReference type="ARBA" id="ARBA00004651"/>
    </source>
</evidence>
<dbReference type="InterPro" id="IPR011014">
    <property type="entry name" value="MscS_channel_TM-2"/>
</dbReference>
<dbReference type="Pfam" id="PF21088">
    <property type="entry name" value="MS_channel_1st"/>
    <property type="match status" value="1"/>
</dbReference>
<evidence type="ECO:0000313" key="15">
    <source>
        <dbReference type="EMBL" id="GAA4650111.1"/>
    </source>
</evidence>
<evidence type="ECO:0000256" key="6">
    <source>
        <dbReference type="ARBA" id="ARBA00023136"/>
    </source>
</evidence>
<dbReference type="Gene3D" id="2.30.30.60">
    <property type="match status" value="1"/>
</dbReference>
<feature type="transmembrane region" description="Helical" evidence="9">
    <location>
        <begin position="881"/>
        <end position="908"/>
    </location>
</feature>
<evidence type="ECO:0000259" key="13">
    <source>
        <dbReference type="Pfam" id="PF21082"/>
    </source>
</evidence>
<evidence type="ECO:0000256" key="2">
    <source>
        <dbReference type="ARBA" id="ARBA00008017"/>
    </source>
</evidence>
<feature type="transmembrane region" description="Helical" evidence="9">
    <location>
        <begin position="635"/>
        <end position="656"/>
    </location>
</feature>
<dbReference type="SUPFAM" id="SSF82861">
    <property type="entry name" value="Mechanosensitive channel protein MscS (YggB), transmembrane region"/>
    <property type="match status" value="1"/>
</dbReference>
<evidence type="ECO:0000256" key="3">
    <source>
        <dbReference type="ARBA" id="ARBA00022475"/>
    </source>
</evidence>